<keyword evidence="1" id="KW-0472">Membrane</keyword>
<keyword evidence="1" id="KW-0812">Transmembrane</keyword>
<organism evidence="2">
    <name type="scientific">Siphoviridae sp. ctNqI2</name>
    <dbReference type="NCBI Taxonomy" id="2823576"/>
    <lineage>
        <taxon>Viruses</taxon>
        <taxon>Duplodnaviria</taxon>
        <taxon>Heunggongvirae</taxon>
        <taxon>Uroviricota</taxon>
        <taxon>Caudoviricetes</taxon>
    </lineage>
</organism>
<reference evidence="2" key="1">
    <citation type="journal article" date="2021" name="Proc. Natl. Acad. Sci. U.S.A.">
        <title>A Catalog of Tens of Thousands of Viruses from Human Metagenomes Reveals Hidden Associations with Chronic Diseases.</title>
        <authorList>
            <person name="Tisza M.J."/>
            <person name="Buck C.B."/>
        </authorList>
    </citation>
    <scope>NUCLEOTIDE SEQUENCE</scope>
    <source>
        <strain evidence="2">CtNqI2</strain>
    </source>
</reference>
<proteinExistence type="predicted"/>
<evidence type="ECO:0000256" key="1">
    <source>
        <dbReference type="SAM" id="Phobius"/>
    </source>
</evidence>
<dbReference type="EMBL" id="BK014689">
    <property type="protein sequence ID" value="DAD67927.1"/>
    <property type="molecule type" value="Genomic_DNA"/>
</dbReference>
<evidence type="ECO:0000313" key="2">
    <source>
        <dbReference type="EMBL" id="DAD67927.1"/>
    </source>
</evidence>
<feature type="transmembrane region" description="Helical" evidence="1">
    <location>
        <begin position="6"/>
        <end position="27"/>
    </location>
</feature>
<sequence>MFIWEWVSIAFGWLVFLLLVSFIFLFMKNLNKELKNRK</sequence>
<keyword evidence="1" id="KW-1133">Transmembrane helix</keyword>
<protein>
    <submittedName>
        <fullName evidence="2">Heme exporter protein D</fullName>
    </submittedName>
</protein>
<name>A0A8S5LDB2_9CAUD</name>
<accession>A0A8S5LDB2</accession>